<dbReference type="PROSITE" id="PS51186">
    <property type="entry name" value="GNAT"/>
    <property type="match status" value="1"/>
</dbReference>
<dbReference type="Proteomes" id="UP000830343">
    <property type="component" value="Chromosome"/>
</dbReference>
<evidence type="ECO:0000313" key="4">
    <source>
        <dbReference type="EMBL" id="UOB21076.1"/>
    </source>
</evidence>
<evidence type="ECO:0000256" key="1">
    <source>
        <dbReference type="ARBA" id="ARBA00022679"/>
    </source>
</evidence>
<keyword evidence="1" id="KW-0808">Transferase</keyword>
<dbReference type="RefSeq" id="WP_243366460.1">
    <property type="nucleotide sequence ID" value="NZ_CP094348.1"/>
</dbReference>
<evidence type="ECO:0000256" key="2">
    <source>
        <dbReference type="ARBA" id="ARBA00023315"/>
    </source>
</evidence>
<protein>
    <submittedName>
        <fullName evidence="4">GNAT family N-acetyltransferase</fullName>
    </submittedName>
</protein>
<accession>A0ABY3ZVZ9</accession>
<dbReference type="Gene3D" id="3.40.630.30">
    <property type="match status" value="1"/>
</dbReference>
<organism evidence="4 5">
    <name type="scientific">Macrococcus armenti</name>
    <dbReference type="NCBI Taxonomy" id="2875764"/>
    <lineage>
        <taxon>Bacteria</taxon>
        <taxon>Bacillati</taxon>
        <taxon>Bacillota</taxon>
        <taxon>Bacilli</taxon>
        <taxon>Bacillales</taxon>
        <taxon>Staphylococcaceae</taxon>
        <taxon>Macrococcus</taxon>
    </lineage>
</organism>
<dbReference type="SUPFAM" id="SSF55729">
    <property type="entry name" value="Acyl-CoA N-acyltransferases (Nat)"/>
    <property type="match status" value="1"/>
</dbReference>
<dbReference type="EMBL" id="CP094348">
    <property type="protein sequence ID" value="UOB21076.1"/>
    <property type="molecule type" value="Genomic_DNA"/>
</dbReference>
<evidence type="ECO:0000259" key="3">
    <source>
        <dbReference type="PROSITE" id="PS51186"/>
    </source>
</evidence>
<dbReference type="InterPro" id="IPR016181">
    <property type="entry name" value="Acyl_CoA_acyltransferase"/>
</dbReference>
<name>A0ABY3ZVZ9_9STAP</name>
<keyword evidence="2" id="KW-0012">Acyltransferase</keyword>
<reference evidence="4" key="2">
    <citation type="submission" date="2022-04" db="EMBL/GenBank/DDBJ databases">
        <title>Antimicrobial genetic elements in methicillin-resistant Macrococcus armenti.</title>
        <authorList>
            <person name="Keller J.E."/>
            <person name="Schwendener S."/>
            <person name="Pantucek R."/>
            <person name="Perreten V."/>
        </authorList>
    </citation>
    <scope>NUCLEOTIDE SEQUENCE</scope>
    <source>
        <strain evidence="4">CCM 2609</strain>
    </source>
</reference>
<sequence>MVEVVRASEVIDVAGELNFLALGNMCYTMLGTHNDNKVTSYMQELFEMPGNRFSYEYSYILLDSQNVMGMMTCLPIKELKHATLKTVIDIIKLRKLSALKIILKNPKSLFALMRMREGKENEYHISMIATLPEFQGRGVAKQLIAYAEAMSVAEGFNKLSLTVVKQNDAAFNLYRKLGFNVVGEIDDNALQMYRMRKLLTVNRED</sequence>
<evidence type="ECO:0000313" key="5">
    <source>
        <dbReference type="Proteomes" id="UP000830343"/>
    </source>
</evidence>
<gene>
    <name evidence="4" type="ORF">MRZ06_03065</name>
</gene>
<dbReference type="Pfam" id="PF00583">
    <property type="entry name" value="Acetyltransf_1"/>
    <property type="match status" value="1"/>
</dbReference>
<proteinExistence type="predicted"/>
<reference evidence="4" key="1">
    <citation type="submission" date="2022-03" db="EMBL/GenBank/DDBJ databases">
        <authorList>
            <person name="Vrbovska V."/>
            <person name="Kovarovic V."/>
            <person name="Botka T."/>
            <person name="Pantucek R."/>
        </authorList>
    </citation>
    <scope>NUCLEOTIDE SEQUENCE</scope>
    <source>
        <strain evidence="4">CCM 2609</strain>
    </source>
</reference>
<feature type="domain" description="N-acetyltransferase" evidence="3">
    <location>
        <begin position="2"/>
        <end position="200"/>
    </location>
</feature>
<keyword evidence="5" id="KW-1185">Reference proteome</keyword>
<dbReference type="CDD" id="cd04301">
    <property type="entry name" value="NAT_SF"/>
    <property type="match status" value="1"/>
</dbReference>
<dbReference type="InterPro" id="IPR050680">
    <property type="entry name" value="YpeA/RimI_acetyltransf"/>
</dbReference>
<dbReference type="InterPro" id="IPR000182">
    <property type="entry name" value="GNAT_dom"/>
</dbReference>
<dbReference type="PANTHER" id="PTHR43420">
    <property type="entry name" value="ACETYLTRANSFERASE"/>
    <property type="match status" value="1"/>
</dbReference>